<sequence length="193" mass="23109">MEERTVPLWMHMLGPERTTIKGKEESRGQADKKQEFKKSKDTDRNLKCKENDKLLEKPLENKPPKKVTPTDMTRIIHFIAEHELKIYPHIEPRVQRKWSIASDRRKVVKDEVVEWFKARIVRRVRYPTWVANPVLVKKPNNSWRMYIDFKDLNEACLKDLYPLLKIDWKIKSPLGFKYKCVTHKDSSLKLTIR</sequence>
<keyword evidence="2" id="KW-0548">Nucleotidyltransferase</keyword>
<accession>A0A6L2KB16</accession>
<keyword evidence="2" id="KW-0695">RNA-directed DNA polymerase</keyword>
<organism evidence="2">
    <name type="scientific">Tanacetum cinerariifolium</name>
    <name type="common">Dalmatian daisy</name>
    <name type="synonym">Chrysanthemum cinerariifolium</name>
    <dbReference type="NCBI Taxonomy" id="118510"/>
    <lineage>
        <taxon>Eukaryota</taxon>
        <taxon>Viridiplantae</taxon>
        <taxon>Streptophyta</taxon>
        <taxon>Embryophyta</taxon>
        <taxon>Tracheophyta</taxon>
        <taxon>Spermatophyta</taxon>
        <taxon>Magnoliopsida</taxon>
        <taxon>eudicotyledons</taxon>
        <taxon>Gunneridae</taxon>
        <taxon>Pentapetalae</taxon>
        <taxon>asterids</taxon>
        <taxon>campanulids</taxon>
        <taxon>Asterales</taxon>
        <taxon>Asteraceae</taxon>
        <taxon>Asteroideae</taxon>
        <taxon>Anthemideae</taxon>
        <taxon>Anthemidinae</taxon>
        <taxon>Tanacetum</taxon>
    </lineage>
</organism>
<dbReference type="EMBL" id="BKCJ010002049">
    <property type="protein sequence ID" value="GEU45890.1"/>
    <property type="molecule type" value="Genomic_DNA"/>
</dbReference>
<dbReference type="PANTHER" id="PTHR24559:SF444">
    <property type="entry name" value="REVERSE TRANSCRIPTASE DOMAIN-CONTAINING PROTEIN"/>
    <property type="match status" value="1"/>
</dbReference>
<dbReference type="InterPro" id="IPR053134">
    <property type="entry name" value="RNA-dir_DNA_polymerase"/>
</dbReference>
<proteinExistence type="predicted"/>
<evidence type="ECO:0000313" key="2">
    <source>
        <dbReference type="EMBL" id="GEU45890.1"/>
    </source>
</evidence>
<gene>
    <name evidence="2" type="ORF">Tci_017868</name>
</gene>
<comment type="caution">
    <text evidence="2">The sequence shown here is derived from an EMBL/GenBank/DDBJ whole genome shotgun (WGS) entry which is preliminary data.</text>
</comment>
<reference evidence="2" key="1">
    <citation type="journal article" date="2019" name="Sci. Rep.">
        <title>Draft genome of Tanacetum cinerariifolium, the natural source of mosquito coil.</title>
        <authorList>
            <person name="Yamashiro T."/>
            <person name="Shiraishi A."/>
            <person name="Satake H."/>
            <person name="Nakayama K."/>
        </authorList>
    </citation>
    <scope>NUCLEOTIDE SEQUENCE</scope>
</reference>
<name>A0A6L2KB16_TANCI</name>
<dbReference type="GO" id="GO:0003964">
    <property type="term" value="F:RNA-directed DNA polymerase activity"/>
    <property type="evidence" value="ECO:0007669"/>
    <property type="project" value="UniProtKB-KW"/>
</dbReference>
<feature type="compositionally biased region" description="Basic and acidic residues" evidence="1">
    <location>
        <begin position="18"/>
        <end position="51"/>
    </location>
</feature>
<keyword evidence="2" id="KW-0808">Transferase</keyword>
<feature type="non-terminal residue" evidence="2">
    <location>
        <position position="193"/>
    </location>
</feature>
<feature type="region of interest" description="Disordered" evidence="1">
    <location>
        <begin position="1"/>
        <end position="51"/>
    </location>
</feature>
<dbReference type="InterPro" id="IPR043502">
    <property type="entry name" value="DNA/RNA_pol_sf"/>
</dbReference>
<protein>
    <submittedName>
        <fullName evidence="2">Reverse transcriptase domain-containing protein</fullName>
    </submittedName>
</protein>
<dbReference type="AlphaFoldDB" id="A0A6L2KB16"/>
<dbReference type="PANTHER" id="PTHR24559">
    <property type="entry name" value="TRANSPOSON TY3-I GAG-POL POLYPROTEIN"/>
    <property type="match status" value="1"/>
</dbReference>
<dbReference type="SUPFAM" id="SSF56672">
    <property type="entry name" value="DNA/RNA polymerases"/>
    <property type="match status" value="1"/>
</dbReference>
<dbReference type="Gene3D" id="3.10.10.10">
    <property type="entry name" value="HIV Type 1 Reverse Transcriptase, subunit A, domain 1"/>
    <property type="match status" value="1"/>
</dbReference>
<evidence type="ECO:0000256" key="1">
    <source>
        <dbReference type="SAM" id="MobiDB-lite"/>
    </source>
</evidence>